<organism evidence="9 10">
    <name type="scientific">Streptomyces fragilis</name>
    <dbReference type="NCBI Taxonomy" id="67301"/>
    <lineage>
        <taxon>Bacteria</taxon>
        <taxon>Bacillati</taxon>
        <taxon>Actinomycetota</taxon>
        <taxon>Actinomycetes</taxon>
        <taxon>Kitasatosporales</taxon>
        <taxon>Streptomycetaceae</taxon>
        <taxon>Streptomyces</taxon>
    </lineage>
</organism>
<keyword evidence="1" id="KW-0004">4Fe-4S</keyword>
<keyword evidence="4" id="KW-0560">Oxidoreductase</keyword>
<keyword evidence="3" id="KW-0479">Metal-binding</keyword>
<feature type="region of interest" description="Disordered" evidence="7">
    <location>
        <begin position="219"/>
        <end position="263"/>
    </location>
</feature>
<gene>
    <name evidence="9" type="ORF">AB0E65_24870</name>
</gene>
<dbReference type="Gene3D" id="3.90.480.10">
    <property type="entry name" value="Sulfite Reductase Hemoprotein,Domain 2"/>
    <property type="match status" value="1"/>
</dbReference>
<dbReference type="Proteomes" id="UP001550850">
    <property type="component" value="Unassembled WGS sequence"/>
</dbReference>
<dbReference type="Gene3D" id="3.30.413.10">
    <property type="entry name" value="Sulfite Reductase Hemoprotein, domain 1"/>
    <property type="match status" value="1"/>
</dbReference>
<dbReference type="InterPro" id="IPR051329">
    <property type="entry name" value="NIR_SIR_4Fe-4S"/>
</dbReference>
<sequence>MSPMDSAFLSARRARRDRCPGVLRPWQAEDGLLVRLRLIGGRLPTESLTALAAVAERHGDGRVHVTGRANLQIRALPSSQGRLGSAVLDAVEATGLLPSRTHELVRNVMVSPRTGVRGGRADLRPVAAELDRLLCADPCLAGLPARFLFVLDDGRGDLLTRTCDLGLVALDAGTAQLRVGDGWGPRVPLPEAAPALTGLARRFMDARGIGPTAPWHIVELPEPLGGSAAPDPGLPSPEPPLPPGPLPEGGRHVPVPDSGLGSDDVARLVDEAHAAGATALTVTPWRGVIVPGAAA</sequence>
<feature type="domain" description="Nitrite/Sulfite reductase ferredoxin-like" evidence="8">
    <location>
        <begin position="29"/>
        <end position="78"/>
    </location>
</feature>
<dbReference type="InterPro" id="IPR036136">
    <property type="entry name" value="Nit/Sulf_reduc_fer-like_dom_sf"/>
</dbReference>
<evidence type="ECO:0000256" key="7">
    <source>
        <dbReference type="SAM" id="MobiDB-lite"/>
    </source>
</evidence>
<evidence type="ECO:0000259" key="8">
    <source>
        <dbReference type="Pfam" id="PF03460"/>
    </source>
</evidence>
<feature type="compositionally biased region" description="Pro residues" evidence="7">
    <location>
        <begin position="232"/>
        <end position="246"/>
    </location>
</feature>
<evidence type="ECO:0000256" key="5">
    <source>
        <dbReference type="ARBA" id="ARBA00023004"/>
    </source>
</evidence>
<comment type="caution">
    <text evidence="9">The sequence shown here is derived from an EMBL/GenBank/DDBJ whole genome shotgun (WGS) entry which is preliminary data.</text>
</comment>
<evidence type="ECO:0000256" key="2">
    <source>
        <dbReference type="ARBA" id="ARBA00022617"/>
    </source>
</evidence>
<dbReference type="InterPro" id="IPR045854">
    <property type="entry name" value="NO2/SO3_Rdtase_4Fe4S_sf"/>
</dbReference>
<dbReference type="Pfam" id="PF03460">
    <property type="entry name" value="NIR_SIR_ferr"/>
    <property type="match status" value="1"/>
</dbReference>
<keyword evidence="10" id="KW-1185">Reference proteome</keyword>
<keyword evidence="5" id="KW-0408">Iron</keyword>
<evidence type="ECO:0000256" key="6">
    <source>
        <dbReference type="ARBA" id="ARBA00023014"/>
    </source>
</evidence>
<proteinExistence type="predicted"/>
<dbReference type="PANTHER" id="PTHR32439:SF9">
    <property type="entry name" value="BLR3264 PROTEIN"/>
    <property type="match status" value="1"/>
</dbReference>
<evidence type="ECO:0000256" key="4">
    <source>
        <dbReference type="ARBA" id="ARBA00023002"/>
    </source>
</evidence>
<evidence type="ECO:0000313" key="9">
    <source>
        <dbReference type="EMBL" id="MEU3557419.1"/>
    </source>
</evidence>
<accession>A0ABV2YNV9</accession>
<evidence type="ECO:0000313" key="10">
    <source>
        <dbReference type="Proteomes" id="UP001550850"/>
    </source>
</evidence>
<keyword evidence="2" id="KW-0349">Heme</keyword>
<dbReference type="InterPro" id="IPR005117">
    <property type="entry name" value="NiRdtase/SiRdtase_haem-b_fer"/>
</dbReference>
<protein>
    <submittedName>
        <fullName evidence="9">Precorrin-3B synthase</fullName>
    </submittedName>
</protein>
<dbReference type="EMBL" id="JBEZUR010000057">
    <property type="protein sequence ID" value="MEU3557419.1"/>
    <property type="molecule type" value="Genomic_DNA"/>
</dbReference>
<evidence type="ECO:0000256" key="1">
    <source>
        <dbReference type="ARBA" id="ARBA00022485"/>
    </source>
</evidence>
<name>A0ABV2YNV9_9ACTN</name>
<evidence type="ECO:0000256" key="3">
    <source>
        <dbReference type="ARBA" id="ARBA00022723"/>
    </source>
</evidence>
<dbReference type="RefSeq" id="WP_108955591.1">
    <property type="nucleotide sequence ID" value="NZ_BEVZ01000006.1"/>
</dbReference>
<dbReference type="SUPFAM" id="SSF56014">
    <property type="entry name" value="Nitrite and sulphite reductase 4Fe-4S domain-like"/>
    <property type="match status" value="1"/>
</dbReference>
<dbReference type="PANTHER" id="PTHR32439">
    <property type="entry name" value="FERREDOXIN--NITRITE REDUCTASE, CHLOROPLASTIC"/>
    <property type="match status" value="1"/>
</dbReference>
<reference evidence="9 10" key="1">
    <citation type="submission" date="2024-06" db="EMBL/GenBank/DDBJ databases">
        <title>The Natural Products Discovery Center: Release of the First 8490 Sequenced Strains for Exploring Actinobacteria Biosynthetic Diversity.</title>
        <authorList>
            <person name="Kalkreuter E."/>
            <person name="Kautsar S.A."/>
            <person name="Yang D."/>
            <person name="Bader C.D."/>
            <person name="Teijaro C.N."/>
            <person name="Fluegel L."/>
            <person name="Davis C.M."/>
            <person name="Simpson J.R."/>
            <person name="Lauterbach L."/>
            <person name="Steele A.D."/>
            <person name="Gui C."/>
            <person name="Meng S."/>
            <person name="Li G."/>
            <person name="Viehrig K."/>
            <person name="Ye F."/>
            <person name="Su P."/>
            <person name="Kiefer A.F."/>
            <person name="Nichols A."/>
            <person name="Cepeda A.J."/>
            <person name="Yan W."/>
            <person name="Fan B."/>
            <person name="Jiang Y."/>
            <person name="Adhikari A."/>
            <person name="Zheng C.-J."/>
            <person name="Schuster L."/>
            <person name="Cowan T.M."/>
            <person name="Smanski M.J."/>
            <person name="Chevrette M.G."/>
            <person name="De Carvalho L.P.S."/>
            <person name="Shen B."/>
        </authorList>
    </citation>
    <scope>NUCLEOTIDE SEQUENCE [LARGE SCALE GENOMIC DNA]</scope>
    <source>
        <strain evidence="9 10">NPDC038104</strain>
    </source>
</reference>
<keyword evidence="6" id="KW-0411">Iron-sulfur</keyword>
<dbReference type="SUPFAM" id="SSF55124">
    <property type="entry name" value="Nitrite/Sulfite reductase N-terminal domain-like"/>
    <property type="match status" value="1"/>
</dbReference>